<reference evidence="1" key="1">
    <citation type="submission" date="2020-06" db="EMBL/GenBank/DDBJ databases">
        <authorList>
            <person name="Li T."/>
            <person name="Hu X."/>
            <person name="Zhang T."/>
            <person name="Song X."/>
            <person name="Zhang H."/>
            <person name="Dai N."/>
            <person name="Sheng W."/>
            <person name="Hou X."/>
            <person name="Wei L."/>
        </authorList>
    </citation>
    <scope>NUCLEOTIDE SEQUENCE</scope>
    <source>
        <strain evidence="1">3651</strain>
        <tissue evidence="1">Leaf</tissue>
    </source>
</reference>
<reference evidence="1" key="2">
    <citation type="journal article" date="2024" name="Plant">
        <title>Genomic evolution and insights into agronomic trait innovations of Sesamum species.</title>
        <authorList>
            <person name="Miao H."/>
            <person name="Wang L."/>
            <person name="Qu L."/>
            <person name="Liu H."/>
            <person name="Sun Y."/>
            <person name="Le M."/>
            <person name="Wang Q."/>
            <person name="Wei S."/>
            <person name="Zheng Y."/>
            <person name="Lin W."/>
            <person name="Duan Y."/>
            <person name="Cao H."/>
            <person name="Xiong S."/>
            <person name="Wang X."/>
            <person name="Wei L."/>
            <person name="Li C."/>
            <person name="Ma Q."/>
            <person name="Ju M."/>
            <person name="Zhao R."/>
            <person name="Li G."/>
            <person name="Mu C."/>
            <person name="Tian Q."/>
            <person name="Mei H."/>
            <person name="Zhang T."/>
            <person name="Gao T."/>
            <person name="Zhang H."/>
        </authorList>
    </citation>
    <scope>NUCLEOTIDE SEQUENCE</scope>
    <source>
        <strain evidence="1">3651</strain>
    </source>
</reference>
<dbReference type="EMBL" id="JACGWO010000002">
    <property type="protein sequence ID" value="KAK4436023.1"/>
    <property type="molecule type" value="Genomic_DNA"/>
</dbReference>
<dbReference type="Proteomes" id="UP001293254">
    <property type="component" value="Unassembled WGS sequence"/>
</dbReference>
<evidence type="ECO:0000313" key="2">
    <source>
        <dbReference type="Proteomes" id="UP001293254"/>
    </source>
</evidence>
<name>A0AAE2CVK5_9LAMI</name>
<proteinExistence type="predicted"/>
<sequence length="255" mass="29694">MKLIKSCSRGWTDEFLHERSTFYELAAILVEGGLSIVEEETDIPESSSDKILVDLKDIRHWLQGRIQHMKRLIVEKDREFTERLENELKLRRALELKDMELVYLHGKLEPGRTKNDNVHDFPMINQAEGDIFGLKSSVDQQLCNIKQKLEDEGERLIIERRTRKSCVSSPNLSFEFLDMERNGSPVFTDDMNTKSECSRPDKNVLMRPMSSDIDLLKEKVDLAFGRITIAEVLLLEKEWRWTVEKDVELILVKAS</sequence>
<evidence type="ECO:0000313" key="1">
    <source>
        <dbReference type="EMBL" id="KAK4436023.1"/>
    </source>
</evidence>
<dbReference type="PANTHER" id="PTHR33883">
    <property type="entry name" value="WPP DOMAIN-ASSOCIATED PROTEIN"/>
    <property type="match status" value="1"/>
</dbReference>
<dbReference type="PANTHER" id="PTHR33883:SF7">
    <property type="entry name" value="OS04G0521600 PROTEIN"/>
    <property type="match status" value="1"/>
</dbReference>
<accession>A0AAE2CVK5</accession>
<dbReference type="InterPro" id="IPR037490">
    <property type="entry name" value="WAP"/>
</dbReference>
<dbReference type="AlphaFoldDB" id="A0AAE2CVK5"/>
<protein>
    <submittedName>
        <fullName evidence="1">Uncharacterized protein</fullName>
    </submittedName>
</protein>
<keyword evidence="2" id="KW-1185">Reference proteome</keyword>
<gene>
    <name evidence="1" type="ORF">Salat_0766000</name>
</gene>
<organism evidence="1 2">
    <name type="scientific">Sesamum alatum</name>
    <dbReference type="NCBI Taxonomy" id="300844"/>
    <lineage>
        <taxon>Eukaryota</taxon>
        <taxon>Viridiplantae</taxon>
        <taxon>Streptophyta</taxon>
        <taxon>Embryophyta</taxon>
        <taxon>Tracheophyta</taxon>
        <taxon>Spermatophyta</taxon>
        <taxon>Magnoliopsida</taxon>
        <taxon>eudicotyledons</taxon>
        <taxon>Gunneridae</taxon>
        <taxon>Pentapetalae</taxon>
        <taxon>asterids</taxon>
        <taxon>lamiids</taxon>
        <taxon>Lamiales</taxon>
        <taxon>Pedaliaceae</taxon>
        <taxon>Sesamum</taxon>
    </lineage>
</organism>
<comment type="caution">
    <text evidence="1">The sequence shown here is derived from an EMBL/GenBank/DDBJ whole genome shotgun (WGS) entry which is preliminary data.</text>
</comment>